<dbReference type="Gene3D" id="3.40.50.800">
    <property type="entry name" value="Anticodon-binding domain"/>
    <property type="match status" value="1"/>
</dbReference>
<dbReference type="InterPro" id="IPR036865">
    <property type="entry name" value="CRAL-TRIO_dom_sf"/>
</dbReference>
<dbReference type="PANTHER" id="PTHR45657">
    <property type="entry name" value="CRAL-TRIO DOMAIN-CONTAINING PROTEIN YKL091C-RELATED"/>
    <property type="match status" value="1"/>
</dbReference>
<keyword evidence="3" id="KW-1185">Reference proteome</keyword>
<protein>
    <recommendedName>
        <fullName evidence="1">Anticodon-binding domain-containing protein</fullName>
    </recommendedName>
</protein>
<dbReference type="Pfam" id="PF03129">
    <property type="entry name" value="HGTP_anticodon"/>
    <property type="match status" value="1"/>
</dbReference>
<dbReference type="AlphaFoldDB" id="A0AAQ3N2K0"/>
<dbReference type="SUPFAM" id="SSF52087">
    <property type="entry name" value="CRAL/TRIO domain"/>
    <property type="match status" value="1"/>
</dbReference>
<name>A0AAQ3N2K0_VIGMU</name>
<accession>A0AAQ3N2K0</accession>
<evidence type="ECO:0000313" key="3">
    <source>
        <dbReference type="Proteomes" id="UP001374535"/>
    </source>
</evidence>
<dbReference type="EMBL" id="CP144694">
    <property type="protein sequence ID" value="WVZ01679.1"/>
    <property type="molecule type" value="Genomic_DNA"/>
</dbReference>
<evidence type="ECO:0000313" key="2">
    <source>
        <dbReference type="EMBL" id="WVZ01679.1"/>
    </source>
</evidence>
<evidence type="ECO:0000259" key="1">
    <source>
        <dbReference type="Pfam" id="PF03129"/>
    </source>
</evidence>
<organism evidence="2 3">
    <name type="scientific">Vigna mungo</name>
    <name type="common">Black gram</name>
    <name type="synonym">Phaseolus mungo</name>
    <dbReference type="NCBI Taxonomy" id="3915"/>
    <lineage>
        <taxon>Eukaryota</taxon>
        <taxon>Viridiplantae</taxon>
        <taxon>Streptophyta</taxon>
        <taxon>Embryophyta</taxon>
        <taxon>Tracheophyta</taxon>
        <taxon>Spermatophyta</taxon>
        <taxon>Magnoliopsida</taxon>
        <taxon>eudicotyledons</taxon>
        <taxon>Gunneridae</taxon>
        <taxon>Pentapetalae</taxon>
        <taxon>rosids</taxon>
        <taxon>fabids</taxon>
        <taxon>Fabales</taxon>
        <taxon>Fabaceae</taxon>
        <taxon>Papilionoideae</taxon>
        <taxon>50 kb inversion clade</taxon>
        <taxon>NPAAA clade</taxon>
        <taxon>indigoferoid/millettioid clade</taxon>
        <taxon>Phaseoleae</taxon>
        <taxon>Vigna</taxon>
    </lineage>
</organism>
<gene>
    <name evidence="2" type="ORF">V8G54_022485</name>
</gene>
<dbReference type="Gene3D" id="3.40.525.10">
    <property type="entry name" value="CRAL-TRIO lipid binding domain"/>
    <property type="match status" value="1"/>
</dbReference>
<proteinExistence type="predicted"/>
<dbReference type="Proteomes" id="UP001374535">
    <property type="component" value="Chromosome 7"/>
</dbReference>
<dbReference type="InterPro" id="IPR036621">
    <property type="entry name" value="Anticodon-bd_dom_sf"/>
</dbReference>
<dbReference type="PANTHER" id="PTHR45657:SF29">
    <property type="entry name" value="PHOSPHATIDYLINOSITOL_PHOSPHATIDYLCHOLINE TRANSFER PROTEIN SFH12"/>
    <property type="match status" value="1"/>
</dbReference>
<dbReference type="InterPro" id="IPR004154">
    <property type="entry name" value="Anticodon-bd"/>
</dbReference>
<sequence>MSELHISTVVVRRRSHQHRFLSRQYHEQEIRGDPDSDMRLDIDGMSYEASKSVLPASSDESFRVTSQSKRMDKTRDFILGGSRRSPKPTKLVSKHKRSKFAACSIVVKKHIDQSTTILDVQGVTLNRMFIINAGSGFRMCNTVKSFLDPKATAKINVLGNKFDTKFLEIIDARTDERLLKRKIFLHVDLCLRRCASAAANDNKSYDLFSMANHDSELDHLRDYNGTSLLLFAWSFKQKLAKPFYNFFADIDRPPLLRHMTFGKGQEIEGIKDKLDDSDQRTPGWKFNFWKMKGVPFRIEIGPRDVASGSVVISRRDIPGKQRKVFGISMEPSNSEAYVKDKFDGIHSSLLERAIALRDRFFPSILLWLVTPIHNFSNILLSSSK</sequence>
<reference evidence="2 3" key="1">
    <citation type="journal article" date="2023" name="Life. Sci Alliance">
        <title>Evolutionary insights into 3D genome organization and epigenetic landscape of Vigna mungo.</title>
        <authorList>
            <person name="Junaid A."/>
            <person name="Singh B."/>
            <person name="Bhatia S."/>
        </authorList>
    </citation>
    <scope>NUCLEOTIDE SEQUENCE [LARGE SCALE GENOMIC DNA]</scope>
    <source>
        <strain evidence="2">Urdbean</strain>
    </source>
</reference>
<dbReference type="SUPFAM" id="SSF52954">
    <property type="entry name" value="Class II aaRS ABD-related"/>
    <property type="match status" value="1"/>
</dbReference>
<feature type="domain" description="Anticodon-binding" evidence="1">
    <location>
        <begin position="268"/>
        <end position="318"/>
    </location>
</feature>
<dbReference type="InterPro" id="IPR051026">
    <property type="entry name" value="PI/PC_transfer"/>
</dbReference>